<proteinExistence type="predicted"/>
<dbReference type="InterPro" id="IPR001251">
    <property type="entry name" value="CRAL-TRIO_dom"/>
</dbReference>
<dbReference type="OrthoDB" id="1434354at2759"/>
<organism evidence="2 3">
    <name type="scientific">Toxocara canis</name>
    <name type="common">Canine roundworm</name>
    <dbReference type="NCBI Taxonomy" id="6265"/>
    <lineage>
        <taxon>Eukaryota</taxon>
        <taxon>Metazoa</taxon>
        <taxon>Ecdysozoa</taxon>
        <taxon>Nematoda</taxon>
        <taxon>Chromadorea</taxon>
        <taxon>Rhabditida</taxon>
        <taxon>Spirurina</taxon>
        <taxon>Ascaridomorpha</taxon>
        <taxon>Ascaridoidea</taxon>
        <taxon>Toxocaridae</taxon>
        <taxon>Toxocara</taxon>
    </lineage>
</organism>
<gene>
    <name evidence="2" type="primary">F28H7.8</name>
    <name evidence="2" type="ORF">Tcan_18175</name>
</gene>
<dbReference type="EMBL" id="JPKZ01002585">
    <property type="protein sequence ID" value="KHN75966.1"/>
    <property type="molecule type" value="Genomic_DNA"/>
</dbReference>
<dbReference type="Pfam" id="PF25883">
    <property type="entry name" value="F28H7_8_C"/>
    <property type="match status" value="1"/>
</dbReference>
<dbReference type="Proteomes" id="UP000031036">
    <property type="component" value="Unassembled WGS sequence"/>
</dbReference>
<dbReference type="SMART" id="SM00516">
    <property type="entry name" value="SEC14"/>
    <property type="match status" value="1"/>
</dbReference>
<reference evidence="2 3" key="1">
    <citation type="submission" date="2014-11" db="EMBL/GenBank/DDBJ databases">
        <title>Genetic blueprint of the zoonotic pathogen Toxocara canis.</title>
        <authorList>
            <person name="Zhu X.-Q."/>
            <person name="Korhonen P.K."/>
            <person name="Cai H."/>
            <person name="Young N.D."/>
            <person name="Nejsum P."/>
            <person name="von Samson-Himmelstjerna G."/>
            <person name="Boag P.R."/>
            <person name="Tan P."/>
            <person name="Li Q."/>
            <person name="Min J."/>
            <person name="Yang Y."/>
            <person name="Wang X."/>
            <person name="Fang X."/>
            <person name="Hall R.S."/>
            <person name="Hofmann A."/>
            <person name="Sternberg P.W."/>
            <person name="Jex A.R."/>
            <person name="Gasser R.B."/>
        </authorList>
    </citation>
    <scope>NUCLEOTIDE SEQUENCE [LARGE SCALE GENOMIC DNA]</scope>
    <source>
        <strain evidence="2">PN_DK_2014</strain>
    </source>
</reference>
<dbReference type="InterPro" id="IPR036865">
    <property type="entry name" value="CRAL-TRIO_dom_sf"/>
</dbReference>
<dbReference type="SUPFAM" id="SSF52087">
    <property type="entry name" value="CRAL/TRIO domain"/>
    <property type="match status" value="1"/>
</dbReference>
<feature type="domain" description="CRAL-TRIO" evidence="1">
    <location>
        <begin position="1"/>
        <end position="162"/>
    </location>
</feature>
<keyword evidence="3" id="KW-1185">Reference proteome</keyword>
<dbReference type="Gene3D" id="2.60.120.680">
    <property type="entry name" value="GOLD domain"/>
    <property type="match status" value="1"/>
</dbReference>
<evidence type="ECO:0000313" key="3">
    <source>
        <dbReference type="Proteomes" id="UP000031036"/>
    </source>
</evidence>
<name>A0A0B2UY29_TOXCA</name>
<dbReference type="SUPFAM" id="SSF101576">
    <property type="entry name" value="Supernatant protein factor (SPF), C-terminal domain"/>
    <property type="match status" value="1"/>
</dbReference>
<dbReference type="PROSITE" id="PS50191">
    <property type="entry name" value="CRAL_TRIO"/>
    <property type="match status" value="1"/>
</dbReference>
<dbReference type="InterPro" id="IPR058960">
    <property type="entry name" value="Ctg-1-like_C"/>
</dbReference>
<evidence type="ECO:0000313" key="2">
    <source>
        <dbReference type="EMBL" id="KHN75966.1"/>
    </source>
</evidence>
<sequence length="294" mass="33962">MFSLPTSLPGIVGWCGQMDYWGMLQTHSVTEVLRARIFDLEDMLQHVMQIEKKTGKQASILYVMDLTGLKYNRRLYHLVVGPLRSLAEFMSVHYVELIKYFVLVNVPSFVYALWTAVRPLLPDRTRDKVRILSSSDWRHEILEYANAESLPDKWNSPDENIFTSPIELPMPFDENNYCNDNFKIPEGATKIRVAAGKFCYVIRELEAGERLSWWLTGDADFGFGVFFTDDRNESDHTVMETIYPCFGWMPGPLIVPLQDSIIAEKKGFYKILFTNTRAWWHTLTVTLAVHTDTA</sequence>
<dbReference type="PANTHER" id="PTHR47159">
    <property type="entry name" value="PROTEIN CBG07705-RELATED"/>
    <property type="match status" value="1"/>
</dbReference>
<accession>A0A0B2UY29</accession>
<dbReference type="Pfam" id="PF00650">
    <property type="entry name" value="CRAL_TRIO"/>
    <property type="match status" value="1"/>
</dbReference>
<dbReference type="InterPro" id="IPR036598">
    <property type="entry name" value="GOLD_dom_sf"/>
</dbReference>
<dbReference type="Gene3D" id="3.40.525.10">
    <property type="entry name" value="CRAL-TRIO lipid binding domain"/>
    <property type="match status" value="1"/>
</dbReference>
<dbReference type="InterPro" id="IPR053302">
    <property type="entry name" value="CRAL-TRIO_domain"/>
</dbReference>
<dbReference type="STRING" id="6265.A0A0B2UY29"/>
<comment type="caution">
    <text evidence="2">The sequence shown here is derived from an EMBL/GenBank/DDBJ whole genome shotgun (WGS) entry which is preliminary data.</text>
</comment>
<dbReference type="CDD" id="cd00170">
    <property type="entry name" value="SEC14"/>
    <property type="match status" value="1"/>
</dbReference>
<dbReference type="OMA" id="ERNHPIH"/>
<dbReference type="AlphaFoldDB" id="A0A0B2UY29"/>
<dbReference type="PANTHER" id="PTHR47159:SF5">
    <property type="entry name" value="CRAL-TRIO DOMAIN-CONTAINING PROTEIN"/>
    <property type="match status" value="1"/>
</dbReference>
<evidence type="ECO:0000259" key="1">
    <source>
        <dbReference type="PROSITE" id="PS50191"/>
    </source>
</evidence>
<protein>
    <submittedName>
        <fullName evidence="2">CRAL-TRIO domain-containing protein F28H7.8</fullName>
    </submittedName>
</protein>